<feature type="domain" description="NERD" evidence="1">
    <location>
        <begin position="13"/>
        <end position="123"/>
    </location>
</feature>
<evidence type="ECO:0000313" key="2">
    <source>
        <dbReference type="EMBL" id="RZT66425.1"/>
    </source>
</evidence>
<keyword evidence="2" id="KW-0067">ATP-binding</keyword>
<keyword evidence="2" id="KW-0347">Helicase</keyword>
<comment type="caution">
    <text evidence="2">The sequence shown here is derived from an EMBL/GenBank/DDBJ whole genome shotgun (WGS) entry which is preliminary data.</text>
</comment>
<accession>A0A4Q7TZ81</accession>
<dbReference type="GO" id="GO:0000725">
    <property type="term" value="P:recombinational repair"/>
    <property type="evidence" value="ECO:0007669"/>
    <property type="project" value="TreeGrafter"/>
</dbReference>
<protein>
    <submittedName>
        <fullName evidence="2">UvrD-like helicase family protein</fullName>
    </submittedName>
</protein>
<dbReference type="AlphaFoldDB" id="A0A4Q7TZ81"/>
<evidence type="ECO:0000313" key="3">
    <source>
        <dbReference type="Proteomes" id="UP000292408"/>
    </source>
</evidence>
<dbReference type="InterPro" id="IPR000212">
    <property type="entry name" value="DNA_helicase_UvrD/REP"/>
</dbReference>
<dbReference type="Gene3D" id="3.40.50.300">
    <property type="entry name" value="P-loop containing nucleotide triphosphate hydrolases"/>
    <property type="match status" value="2"/>
</dbReference>
<organism evidence="2 3">
    <name type="scientific">Microcella alkaliphila</name>
    <dbReference type="NCBI Taxonomy" id="279828"/>
    <lineage>
        <taxon>Bacteria</taxon>
        <taxon>Bacillati</taxon>
        <taxon>Actinomycetota</taxon>
        <taxon>Actinomycetes</taxon>
        <taxon>Micrococcales</taxon>
        <taxon>Microbacteriaceae</taxon>
        <taxon>Microcella</taxon>
    </lineage>
</organism>
<dbReference type="GO" id="GO:0043138">
    <property type="term" value="F:3'-5' DNA helicase activity"/>
    <property type="evidence" value="ECO:0007669"/>
    <property type="project" value="TreeGrafter"/>
</dbReference>
<keyword evidence="2" id="KW-0378">Hydrolase</keyword>
<dbReference type="Pfam" id="PF08378">
    <property type="entry name" value="NERD"/>
    <property type="match status" value="1"/>
</dbReference>
<dbReference type="GO" id="GO:0005524">
    <property type="term" value="F:ATP binding"/>
    <property type="evidence" value="ECO:0007669"/>
    <property type="project" value="InterPro"/>
</dbReference>
<dbReference type="Proteomes" id="UP000292408">
    <property type="component" value="Unassembled WGS sequence"/>
</dbReference>
<dbReference type="PANTHER" id="PTHR11070">
    <property type="entry name" value="UVRD / RECB / PCRA DNA HELICASE FAMILY MEMBER"/>
    <property type="match status" value="1"/>
</dbReference>
<sequence length="610" mass="67414">MHPTRLSDKANRSERILFTAFEGIQDKNDWVILTGLQLAQHVAGLSGEVDAIVIAPNRGILLIEAKTAEHVEYRDGEWFLAKNPAPTKNPLTQLDGARRSIRHFLRQRDLLLGDEPIARLVWFTNLGRWQFDNATPGDLTFFEWELAWADDLTHPAALVEKTLDAHNAWFGEAENVAVDPTSLTPEHANSIADALLASFTAVTSPADRRRQRLIDERALLEEQEFALELLEMNRHVFFDGPAGCGKSWLVAVSARRHARAGRRTLLTCWNLLMADELRAMVGSSGLDLEVADLNAVMLRVAGLDANPPDADDAWYRGELPQRALEALEQHPERGNFDAICVDEFQDIAGVPVLMRVLAALTTGSDPAAARLVFAGDGGQQIMRARDDRADPLAEARLLAPALVHARVRRNCRVAPRLLQAISRTLARPLDHSCDRMPASTPSSLQVDEVANGRELPALLTALKRLGEWYEPEDIVVLSPFGPQSSLVGRFLAREPENKEERALLELLTGERPVAWRSIFKAKGLDAAAVVVTDVTAEAAAWADEHNLSWNDLLYVGMTRARYACTVLRGEGAPWRLATDRMHVPHREGVRVLGGAMQTPLGILRPGQPLA</sequence>
<evidence type="ECO:0000259" key="1">
    <source>
        <dbReference type="Pfam" id="PF08378"/>
    </source>
</evidence>
<dbReference type="InterPro" id="IPR011528">
    <property type="entry name" value="NERD"/>
</dbReference>
<keyword evidence="2" id="KW-0547">Nucleotide-binding</keyword>
<dbReference type="SUPFAM" id="SSF52540">
    <property type="entry name" value="P-loop containing nucleoside triphosphate hydrolases"/>
    <property type="match status" value="1"/>
</dbReference>
<dbReference type="PANTHER" id="PTHR11070:SF2">
    <property type="entry name" value="ATP-DEPENDENT DNA HELICASE SRS2"/>
    <property type="match status" value="1"/>
</dbReference>
<dbReference type="InterPro" id="IPR027417">
    <property type="entry name" value="P-loop_NTPase"/>
</dbReference>
<name>A0A4Q7TZ81_9MICO</name>
<gene>
    <name evidence="2" type="ORF">EV140_0099</name>
</gene>
<keyword evidence="3" id="KW-1185">Reference proteome</keyword>
<reference evidence="2 3" key="1">
    <citation type="journal article" date="2015" name="Stand. Genomic Sci.">
        <title>Genomic Encyclopedia of Bacterial and Archaeal Type Strains, Phase III: the genomes of soil and plant-associated and newly described type strains.</title>
        <authorList>
            <person name="Whitman W.B."/>
            <person name="Woyke T."/>
            <person name="Klenk H.P."/>
            <person name="Zhou Y."/>
            <person name="Lilburn T.G."/>
            <person name="Beck B.J."/>
            <person name="De Vos P."/>
            <person name="Vandamme P."/>
            <person name="Eisen J.A."/>
            <person name="Garrity G."/>
            <person name="Hugenholtz P."/>
            <person name="Kyrpides N.C."/>
        </authorList>
    </citation>
    <scope>NUCLEOTIDE SEQUENCE [LARGE SCALE GENOMIC DNA]</scope>
    <source>
        <strain evidence="2 3">AC4r</strain>
    </source>
</reference>
<dbReference type="EMBL" id="SGXT01000004">
    <property type="protein sequence ID" value="RZT66425.1"/>
    <property type="molecule type" value="Genomic_DNA"/>
</dbReference>
<dbReference type="GO" id="GO:0003677">
    <property type="term" value="F:DNA binding"/>
    <property type="evidence" value="ECO:0007669"/>
    <property type="project" value="InterPro"/>
</dbReference>
<proteinExistence type="predicted"/>